<dbReference type="RefSeq" id="WP_369059103.1">
    <property type="nucleotide sequence ID" value="NZ_CP158375.1"/>
</dbReference>
<dbReference type="SUPFAM" id="SSF53474">
    <property type="entry name" value="alpha/beta-Hydrolases"/>
    <property type="match status" value="1"/>
</dbReference>
<evidence type="ECO:0000259" key="1">
    <source>
        <dbReference type="Pfam" id="PF12697"/>
    </source>
</evidence>
<name>A0AB39KRH1_9CAUL</name>
<accession>A0AB39KRH1</accession>
<dbReference type="InterPro" id="IPR050266">
    <property type="entry name" value="AB_hydrolase_sf"/>
</dbReference>
<proteinExistence type="predicted"/>
<reference evidence="2" key="1">
    <citation type="submission" date="2024-06" db="EMBL/GenBank/DDBJ databases">
        <title>Caulobacter inopinatus, sp. nov.</title>
        <authorList>
            <person name="Donachie S.P."/>
        </authorList>
    </citation>
    <scope>NUCLEOTIDE SEQUENCE</scope>
    <source>
        <strain evidence="2">73W</strain>
    </source>
</reference>
<feature type="domain" description="AB hydrolase-1" evidence="1">
    <location>
        <begin position="41"/>
        <end position="272"/>
    </location>
</feature>
<gene>
    <name evidence="2" type="ORF">ABOZ73_15935</name>
</gene>
<organism evidence="2">
    <name type="scientific">Caulobacter sp. 73W</name>
    <dbReference type="NCBI Taxonomy" id="3161137"/>
    <lineage>
        <taxon>Bacteria</taxon>
        <taxon>Pseudomonadati</taxon>
        <taxon>Pseudomonadota</taxon>
        <taxon>Alphaproteobacteria</taxon>
        <taxon>Caulobacterales</taxon>
        <taxon>Caulobacteraceae</taxon>
        <taxon>Caulobacter</taxon>
    </lineage>
</organism>
<dbReference type="PANTHER" id="PTHR43798:SF33">
    <property type="entry name" value="HYDROLASE, PUTATIVE (AFU_ORTHOLOGUE AFUA_2G14860)-RELATED"/>
    <property type="match status" value="1"/>
</dbReference>
<dbReference type="InterPro" id="IPR029058">
    <property type="entry name" value="AB_hydrolase_fold"/>
</dbReference>
<dbReference type="InterPro" id="IPR000073">
    <property type="entry name" value="AB_hydrolase_1"/>
</dbReference>
<dbReference type="GO" id="GO:0016020">
    <property type="term" value="C:membrane"/>
    <property type="evidence" value="ECO:0007669"/>
    <property type="project" value="TreeGrafter"/>
</dbReference>
<dbReference type="EMBL" id="CP158375">
    <property type="protein sequence ID" value="XDO96249.1"/>
    <property type="molecule type" value="Genomic_DNA"/>
</dbReference>
<dbReference type="Gene3D" id="3.40.50.1820">
    <property type="entry name" value="alpha/beta hydrolase"/>
    <property type="match status" value="1"/>
</dbReference>
<dbReference type="AlphaFoldDB" id="A0AB39KRH1"/>
<evidence type="ECO:0000313" key="2">
    <source>
        <dbReference type="EMBL" id="XDO96249.1"/>
    </source>
</evidence>
<keyword evidence="2" id="KW-0378">Hydrolase</keyword>
<protein>
    <submittedName>
        <fullName evidence="2">Alpha/beta hydrolase</fullName>
    </submittedName>
</protein>
<sequence length="287" mass="30737">MPTPKTVQSTPAANRPDSLRFVRTTHAALAVDDIAGDGTPIVMLHGNSSCRQVFDRQLASPLLKGRRMVRLDLPGHGASGDAFDPVRTYNRSGLAECLLEALDALGLERAVIVGWSLGGHVAIEMLARFDGLRGLVLTGTPPVRPGGFAEGFVTSPAAGLPAKAVLSVEEVEVFAETMFGAPPEAFLGRAIARADRRFRPTLFEAARRGDGHDQRRVVENAKVPIAVVNGAQDPLIRLDYLDGVSWGNLWRGQCFRLAGAGHAAHWSASGKFNALLDRFMADIDGEP</sequence>
<dbReference type="PRINTS" id="PR00111">
    <property type="entry name" value="ABHYDROLASE"/>
</dbReference>
<dbReference type="PANTHER" id="PTHR43798">
    <property type="entry name" value="MONOACYLGLYCEROL LIPASE"/>
    <property type="match status" value="1"/>
</dbReference>
<dbReference type="Pfam" id="PF12697">
    <property type="entry name" value="Abhydrolase_6"/>
    <property type="match status" value="1"/>
</dbReference>
<dbReference type="GO" id="GO:0016787">
    <property type="term" value="F:hydrolase activity"/>
    <property type="evidence" value="ECO:0007669"/>
    <property type="project" value="UniProtKB-KW"/>
</dbReference>